<evidence type="ECO:0000313" key="1">
    <source>
        <dbReference type="EMBL" id="XDI97910.1"/>
    </source>
</evidence>
<name>A0AB39BZ03_9CAUD</name>
<reference evidence="1" key="1">
    <citation type="submission" date="2024-06" db="EMBL/GenBank/DDBJ databases">
        <authorList>
            <person name="Agudelo-Romero P."/>
            <person name="Caparros-Martin J.A."/>
            <person name="Sharma A."/>
            <person name="Saladie M."/>
            <person name="Stick S.M."/>
            <person name="O'Gara F."/>
        </authorList>
    </citation>
    <scope>NUCLEOTIDE SEQUENCE</scope>
    <source>
        <strain evidence="1">VContig4</strain>
    </source>
</reference>
<organism evidence="1">
    <name type="scientific">Pakpunavirus sp</name>
    <dbReference type="NCBI Taxonomy" id="2833053"/>
    <lineage>
        <taxon>Viruses</taxon>
        <taxon>Duplodnaviria</taxon>
        <taxon>Heunggongvirae</taxon>
        <taxon>Uroviricota</taxon>
        <taxon>Caudoviricetes</taxon>
        <taxon>Vandenendeviridae</taxon>
        <taxon>Skurskavirinae</taxon>
        <taxon>Pakpunavirus</taxon>
    </lineage>
</organism>
<proteinExistence type="predicted"/>
<accession>A0AB39BZ03</accession>
<evidence type="ECO:0008006" key="2">
    <source>
        <dbReference type="Google" id="ProtNLM"/>
    </source>
</evidence>
<sequence length="89" mass="9878">MDYYLQTTDEPTMLAALIEAGVTDDEGNPTPGNDISVIGHWFERTGGTDDEPVMTQLPGWHFNVRCSAPVEWPDSVTLAQPKTPWRVFG</sequence>
<dbReference type="EMBL" id="PP986818">
    <property type="protein sequence ID" value="XDI97910.1"/>
    <property type="molecule type" value="Genomic_DNA"/>
</dbReference>
<protein>
    <recommendedName>
        <fullName evidence="2">Polyprotein</fullName>
    </recommendedName>
</protein>